<reference evidence="2 3" key="1">
    <citation type="submission" date="2024-01" db="EMBL/GenBank/DDBJ databases">
        <title>A draft genome for the cacao thread blight pathogen Marasmiellus scandens.</title>
        <authorList>
            <person name="Baruah I.K."/>
            <person name="Leung J."/>
            <person name="Bukari Y."/>
            <person name="Amoako-Attah I."/>
            <person name="Meinhardt L.W."/>
            <person name="Bailey B.A."/>
            <person name="Cohen S.P."/>
        </authorList>
    </citation>
    <scope>NUCLEOTIDE SEQUENCE [LARGE SCALE GENOMIC DNA]</scope>
    <source>
        <strain evidence="2 3">GH-19</strain>
    </source>
</reference>
<name>A0ABR1K010_9AGAR</name>
<sequence length="497" mass="57612">MRNLNGLPLDDDVIDRILQFLPSFSTLYSAILTSKSFYQVYKAHPRSIIRAVAYNVVGPALPQALRAIRYQEHKSARGSQTKVGVDDSETESDSDDNETPTRPSDANHAGSETESDDDLQQAKTSQISRTEDDEETDEKTPITPDEARQLCESAKIVDHFEDLFSLRHKNRRFKTSQLTPTESYHFHRATYRIMLYSRVFNAKKYEEWDETEEDEVPADELRQVRQARKKFLRNFFSPELLQIHTVSLFLLELINWAGRTFLGETENSEFILAMGPTTIFHFINDTWGDTLDEEEFHLTNPFCQSYLSGPISQVLEERKSKLPDEGDPSVWRHVLESIDGDKDPCDQCKTPTGFDLLGPSTYDFVCRPLDHPLSSHVLPIYLKGNLPRSLVDRNFMEAQIRPPYVQETPYARITDTIFDDDIKQPEFIDWRKEDWLCARCMEKYLREHLHLWLLSLKKIAGETVPENCWYGYNCRTMTHKIHHAQKLNHLCAPTRGT</sequence>
<comment type="caution">
    <text evidence="2">The sequence shown here is derived from an EMBL/GenBank/DDBJ whole genome shotgun (WGS) entry which is preliminary data.</text>
</comment>
<dbReference type="EMBL" id="JBANRG010000003">
    <property type="protein sequence ID" value="KAK7468956.1"/>
    <property type="molecule type" value="Genomic_DNA"/>
</dbReference>
<dbReference type="Proteomes" id="UP001498398">
    <property type="component" value="Unassembled WGS sequence"/>
</dbReference>
<evidence type="ECO:0000256" key="1">
    <source>
        <dbReference type="SAM" id="MobiDB-lite"/>
    </source>
</evidence>
<evidence type="ECO:0008006" key="4">
    <source>
        <dbReference type="Google" id="ProtNLM"/>
    </source>
</evidence>
<proteinExistence type="predicted"/>
<evidence type="ECO:0000313" key="2">
    <source>
        <dbReference type="EMBL" id="KAK7468956.1"/>
    </source>
</evidence>
<protein>
    <recommendedName>
        <fullName evidence="4">F-box domain-containing protein</fullName>
    </recommendedName>
</protein>
<keyword evidence="3" id="KW-1185">Reference proteome</keyword>
<evidence type="ECO:0000313" key="3">
    <source>
        <dbReference type="Proteomes" id="UP001498398"/>
    </source>
</evidence>
<accession>A0ABR1K010</accession>
<feature type="compositionally biased region" description="Acidic residues" evidence="1">
    <location>
        <begin position="86"/>
        <end position="98"/>
    </location>
</feature>
<feature type="region of interest" description="Disordered" evidence="1">
    <location>
        <begin position="72"/>
        <end position="148"/>
    </location>
</feature>
<gene>
    <name evidence="2" type="ORF">VKT23_003455</name>
</gene>
<organism evidence="2 3">
    <name type="scientific">Marasmiellus scandens</name>
    <dbReference type="NCBI Taxonomy" id="2682957"/>
    <lineage>
        <taxon>Eukaryota</taxon>
        <taxon>Fungi</taxon>
        <taxon>Dikarya</taxon>
        <taxon>Basidiomycota</taxon>
        <taxon>Agaricomycotina</taxon>
        <taxon>Agaricomycetes</taxon>
        <taxon>Agaricomycetidae</taxon>
        <taxon>Agaricales</taxon>
        <taxon>Marasmiineae</taxon>
        <taxon>Omphalotaceae</taxon>
        <taxon>Marasmiellus</taxon>
    </lineage>
</organism>